<keyword evidence="7" id="KW-0243">Dynein</keyword>
<organism evidence="18 19">
    <name type="scientific">Monoraphidium neglectum</name>
    <dbReference type="NCBI Taxonomy" id="145388"/>
    <lineage>
        <taxon>Eukaryota</taxon>
        <taxon>Viridiplantae</taxon>
        <taxon>Chlorophyta</taxon>
        <taxon>core chlorophytes</taxon>
        <taxon>Chlorophyceae</taxon>
        <taxon>CS clade</taxon>
        <taxon>Sphaeropleales</taxon>
        <taxon>Selenastraceae</taxon>
        <taxon>Monoraphidium</taxon>
    </lineage>
</organism>
<keyword evidence="18" id="KW-0282">Flagellum</keyword>
<feature type="region of interest" description="Disordered" evidence="13">
    <location>
        <begin position="1367"/>
        <end position="1387"/>
    </location>
</feature>
<feature type="domain" description="Dynein axonemal heavy chain 2/5/8 coiled-coil" evidence="17">
    <location>
        <begin position="1505"/>
        <end position="1618"/>
    </location>
</feature>
<dbReference type="Gene3D" id="1.10.287.2620">
    <property type="match status" value="1"/>
</dbReference>
<feature type="region of interest" description="Disordered" evidence="13">
    <location>
        <begin position="829"/>
        <end position="850"/>
    </location>
</feature>
<dbReference type="OrthoDB" id="10251809at2759"/>
<keyword evidence="11" id="KW-0206">Cytoskeleton</keyword>
<dbReference type="InterPro" id="IPR042228">
    <property type="entry name" value="Dynein_linker_3"/>
</dbReference>
<dbReference type="PANTHER" id="PTHR45703:SF32">
    <property type="entry name" value="DYNEINS HEAVY CHAIN"/>
    <property type="match status" value="1"/>
</dbReference>
<dbReference type="FunFam" id="1.20.58.1120:FF:000001">
    <property type="entry name" value="dynein heavy chain 2, axonemal"/>
    <property type="match status" value="1"/>
</dbReference>
<keyword evidence="8" id="KW-0175">Coiled coil</keyword>
<evidence type="ECO:0000256" key="2">
    <source>
        <dbReference type="ARBA" id="ARBA00022490"/>
    </source>
</evidence>
<evidence type="ECO:0000256" key="10">
    <source>
        <dbReference type="ARBA" id="ARBA00023175"/>
    </source>
</evidence>
<dbReference type="InterPro" id="IPR035699">
    <property type="entry name" value="AAA_6"/>
</dbReference>
<dbReference type="GO" id="GO:0030286">
    <property type="term" value="C:dynein complex"/>
    <property type="evidence" value="ECO:0007669"/>
    <property type="project" value="UniProtKB-KW"/>
</dbReference>
<keyword evidence="5" id="KW-0547">Nucleotide-binding</keyword>
<evidence type="ECO:0000259" key="14">
    <source>
        <dbReference type="Pfam" id="PF08385"/>
    </source>
</evidence>
<comment type="subcellular location">
    <subcellularLocation>
        <location evidence="1">Cytoplasm</location>
        <location evidence="1">Cytoskeleton</location>
        <location evidence="1">Cilium axoneme</location>
    </subcellularLocation>
</comment>
<dbReference type="FunFam" id="3.20.180.20:FF:000001">
    <property type="entry name" value="Dynein axonemal heavy chain 5"/>
    <property type="match status" value="1"/>
</dbReference>
<evidence type="ECO:0000256" key="13">
    <source>
        <dbReference type="SAM" id="MobiDB-lite"/>
    </source>
</evidence>
<dbReference type="Pfam" id="PF08393">
    <property type="entry name" value="DHC_N2"/>
    <property type="match status" value="1"/>
</dbReference>
<dbReference type="Proteomes" id="UP000054498">
    <property type="component" value="Unassembled WGS sequence"/>
</dbReference>
<dbReference type="FunFam" id="1.10.287.2620:FF:000002">
    <property type="entry name" value="Dynein heavy chain 2, axonemal"/>
    <property type="match status" value="1"/>
</dbReference>
<dbReference type="InterPro" id="IPR056759">
    <property type="entry name" value="DYH2-5-8_CC"/>
</dbReference>
<dbReference type="InterPro" id="IPR042222">
    <property type="entry name" value="Dynein_2_N"/>
</dbReference>
<dbReference type="SUPFAM" id="SSF52540">
    <property type="entry name" value="P-loop containing nucleoside triphosphate hydrolases"/>
    <property type="match status" value="1"/>
</dbReference>
<dbReference type="Pfam" id="PF25007">
    <property type="entry name" value="DYH2-5-8_CC"/>
    <property type="match status" value="1"/>
</dbReference>
<dbReference type="Pfam" id="PF12774">
    <property type="entry name" value="AAA_6"/>
    <property type="match status" value="1"/>
</dbReference>
<feature type="domain" description="Dynein heavy chain linker" evidence="15">
    <location>
        <begin position="1702"/>
        <end position="2104"/>
    </location>
</feature>
<keyword evidence="6" id="KW-0067">ATP-binding</keyword>
<keyword evidence="9" id="KW-0969">Cilium</keyword>
<dbReference type="GO" id="GO:0007018">
    <property type="term" value="P:microtubule-based movement"/>
    <property type="evidence" value="ECO:0007669"/>
    <property type="project" value="InterPro"/>
</dbReference>
<name>A0A0D2NKW3_9CHLO</name>
<evidence type="ECO:0000256" key="7">
    <source>
        <dbReference type="ARBA" id="ARBA00023017"/>
    </source>
</evidence>
<dbReference type="RefSeq" id="XP_013904440.1">
    <property type="nucleotide sequence ID" value="XM_014048986.1"/>
</dbReference>
<dbReference type="FunFam" id="1.20.140.100:FF:000006">
    <property type="entry name" value="dynein heavy chain 2, axonemal"/>
    <property type="match status" value="1"/>
</dbReference>
<feature type="domain" description="Dynein heavy chain hydrolytic ATP-binding dynein motor region" evidence="16">
    <location>
        <begin position="2241"/>
        <end position="2306"/>
    </location>
</feature>
<dbReference type="Gene3D" id="1.20.58.1120">
    <property type="match status" value="1"/>
</dbReference>
<evidence type="ECO:0000313" key="19">
    <source>
        <dbReference type="Proteomes" id="UP000054498"/>
    </source>
</evidence>
<dbReference type="Gene3D" id="3.40.50.300">
    <property type="entry name" value="P-loop containing nucleotide triphosphate hydrolases"/>
    <property type="match status" value="1"/>
</dbReference>
<dbReference type="InterPro" id="IPR013602">
    <property type="entry name" value="Dynein_heavy_linker"/>
</dbReference>
<evidence type="ECO:0000259" key="15">
    <source>
        <dbReference type="Pfam" id="PF08393"/>
    </source>
</evidence>
<dbReference type="PANTHER" id="PTHR45703">
    <property type="entry name" value="DYNEIN HEAVY CHAIN"/>
    <property type="match status" value="1"/>
</dbReference>
<keyword evidence="10" id="KW-0505">Motor protein</keyword>
<keyword evidence="12" id="KW-0966">Cell projection</keyword>
<dbReference type="EMBL" id="KK100508">
    <property type="protein sequence ID" value="KIZ05421.1"/>
    <property type="molecule type" value="Genomic_DNA"/>
</dbReference>
<dbReference type="InterPro" id="IPR027417">
    <property type="entry name" value="P-loop_NTPase"/>
</dbReference>
<dbReference type="GO" id="GO:0005524">
    <property type="term" value="F:ATP binding"/>
    <property type="evidence" value="ECO:0007669"/>
    <property type="project" value="UniProtKB-KW"/>
</dbReference>
<keyword evidence="3" id="KW-0493">Microtubule</keyword>
<feature type="compositionally biased region" description="Basic and acidic residues" evidence="13">
    <location>
        <begin position="1372"/>
        <end position="1387"/>
    </location>
</feature>
<reference evidence="18 19" key="1">
    <citation type="journal article" date="2013" name="BMC Genomics">
        <title>Reconstruction of the lipid metabolism for the microalga Monoraphidium neglectum from its genome sequence reveals characteristics suitable for biofuel production.</title>
        <authorList>
            <person name="Bogen C."/>
            <person name="Al-Dilaimi A."/>
            <person name="Albersmeier A."/>
            <person name="Wichmann J."/>
            <person name="Grundmann M."/>
            <person name="Rupp O."/>
            <person name="Lauersen K.J."/>
            <person name="Blifernez-Klassen O."/>
            <person name="Kalinowski J."/>
            <person name="Goesmann A."/>
            <person name="Mussgnug J.H."/>
            <person name="Kruse O."/>
        </authorList>
    </citation>
    <scope>NUCLEOTIDE SEQUENCE [LARGE SCALE GENOMIC DNA]</scope>
    <source>
        <strain evidence="18 19">SAG 48.87</strain>
    </source>
</reference>
<evidence type="ECO:0000259" key="17">
    <source>
        <dbReference type="Pfam" id="PF25007"/>
    </source>
</evidence>
<dbReference type="GO" id="GO:0051959">
    <property type="term" value="F:dynein light intermediate chain binding"/>
    <property type="evidence" value="ECO:0007669"/>
    <property type="project" value="InterPro"/>
</dbReference>
<dbReference type="InterPro" id="IPR026983">
    <property type="entry name" value="DHC"/>
</dbReference>
<proteinExistence type="predicted"/>
<feature type="domain" description="Dynein heavy chain tail" evidence="14">
    <location>
        <begin position="556"/>
        <end position="1181"/>
    </location>
</feature>
<evidence type="ECO:0000256" key="1">
    <source>
        <dbReference type="ARBA" id="ARBA00004430"/>
    </source>
</evidence>
<evidence type="ECO:0000256" key="6">
    <source>
        <dbReference type="ARBA" id="ARBA00022840"/>
    </source>
</evidence>
<keyword evidence="2" id="KW-0963">Cytoplasm</keyword>
<dbReference type="InterPro" id="IPR013594">
    <property type="entry name" value="Dynein_heavy_tail"/>
</dbReference>
<accession>A0A0D2NKW3</accession>
<dbReference type="Pfam" id="PF08385">
    <property type="entry name" value="DHC_N1"/>
    <property type="match status" value="1"/>
</dbReference>
<dbReference type="GO" id="GO:0005930">
    <property type="term" value="C:axoneme"/>
    <property type="evidence" value="ECO:0007669"/>
    <property type="project" value="UniProtKB-SubCell"/>
</dbReference>
<evidence type="ECO:0000256" key="8">
    <source>
        <dbReference type="ARBA" id="ARBA00023054"/>
    </source>
</evidence>
<evidence type="ECO:0000256" key="3">
    <source>
        <dbReference type="ARBA" id="ARBA00022701"/>
    </source>
</evidence>
<evidence type="ECO:0000256" key="4">
    <source>
        <dbReference type="ARBA" id="ARBA00022737"/>
    </source>
</evidence>
<evidence type="ECO:0000256" key="11">
    <source>
        <dbReference type="ARBA" id="ARBA00023212"/>
    </source>
</evidence>
<keyword evidence="19" id="KW-1185">Reference proteome</keyword>
<evidence type="ECO:0000259" key="16">
    <source>
        <dbReference type="Pfam" id="PF12774"/>
    </source>
</evidence>
<gene>
    <name evidence="18" type="ORF">MNEG_2533</name>
</gene>
<dbReference type="Gene3D" id="1.20.140.100">
    <property type="entry name" value="Dynein heavy chain, N-terminal domain 2"/>
    <property type="match status" value="1"/>
</dbReference>
<keyword evidence="4" id="KW-0677">Repeat</keyword>
<dbReference type="GO" id="GO:0045505">
    <property type="term" value="F:dynein intermediate chain binding"/>
    <property type="evidence" value="ECO:0007669"/>
    <property type="project" value="InterPro"/>
</dbReference>
<protein>
    <submittedName>
        <fullName evidence="18">Dynein-1-beta heavy chain, flagellar inner armI1 complex</fullName>
    </submittedName>
</protein>
<dbReference type="GO" id="GO:0005874">
    <property type="term" value="C:microtubule"/>
    <property type="evidence" value="ECO:0007669"/>
    <property type="project" value="UniProtKB-KW"/>
</dbReference>
<dbReference type="Gene3D" id="3.20.180.20">
    <property type="entry name" value="Dynein heavy chain, N-terminal domain 2"/>
    <property type="match status" value="1"/>
</dbReference>
<dbReference type="KEGG" id="mng:MNEG_2533"/>
<evidence type="ECO:0000256" key="9">
    <source>
        <dbReference type="ARBA" id="ARBA00023069"/>
    </source>
</evidence>
<evidence type="ECO:0000256" key="12">
    <source>
        <dbReference type="ARBA" id="ARBA00023273"/>
    </source>
</evidence>
<dbReference type="GeneID" id="25735411"/>
<dbReference type="STRING" id="145388.A0A0D2NKW3"/>
<evidence type="ECO:0000313" key="18">
    <source>
        <dbReference type="EMBL" id="KIZ05421.1"/>
    </source>
</evidence>
<evidence type="ECO:0000256" key="5">
    <source>
        <dbReference type="ARBA" id="ARBA00022741"/>
    </source>
</evidence>
<sequence>MGTLGGHYAAAPALVGGDGCGGPGAVDKDNIDSWTIKDQQGKLLPASPDVVARWRRGLQACFAFAVSQGFKLIHVLGHVDPLHPVLQRPTTWRNLLAFGPRQKVGQAKLSYADVMVTPVVQALNAVPSHASVAVWFSVSGEMGLSNFVAADEWKGLLAETRADLKKGKWQDVKVATAINWQMVCGCVAAQDPIPGSFDPLRYNTSFASEFKKVQQYTQPFVEPFKELLYANDFIGVSGYGSGYPLKGLSWPAMEIPLQTLAYELGFFKISLKDLMKGKPVVYVEQGLGGVLKYNTLPAPDLATVSRYPFSGNWPGAYSRERANAPVDEACLAWLRAKLQLACPLGGAGASEQREWLEAAWDDATHLPQVSAFFTSLKSNRMFAVVWRPQDTGFSLTAEAPKAFHRAAYFVKDGGRFVTRANVDTCVHFGLLRAAMAGPAADADTAVAANGGGAAAGRDAGGAAAGPGAGRAALPAGPQAALLQLLSGVFLPQLSAPDGRWPESARREFLSTTHRFLASLTEAVHAAGGRTVLYIPAGDGLAGRPPGEAARDRALTQRLETTVIHWTRQVRGALRKAEQLDAAAGGPLGGDGGGGGGPGNGGPLAEIAFWRQRVDDLGGLDAQLASREVRDVAAVLVACGSGYLADFEAQRGAIAREAEAARDNVKFLSCLEAPCAELVAAAPAQVPALLPRVLSCVRIVWSLSGHYNTPARLVGLLRRIAAEVVARCAAAVRACSPLVARGEAGVRAAVAALAECIAACEAVRGCYDRTAAAVSRALPAARSWDDIDVTPVFPVVEAFLQRCRNLSEVCEAQLQFVPVAAPPSAAAGADQAAGAAEGAPDRDAGGGGSAAAAPESAAAAVGRGLVLPVFGGARGAEMEKSVGAIAASFQGLLAGLRRLDYDILDAKGLRWHDDFAAFKAGVRDLEVMLENVMASALDAAPGLPATLELLEAYARLAVRPALRRALARAAAAFYGRWVAELNAVKKQLEALRRASPRGPALPRYSGAAQGATTLLRRLQQTHTAYAAVRHLLPEVPEAPDVLTSYDLTHQSVQQFVVSMHTEWFATIDPALSRALGAPLLVQDRADRGLLSVNFARELLSMSAEVVQWERLRMAVPYVAMEIQAQRDKYRALREHALALVHDYNRVVSGLDARERALFHDRLRALDRRVTPGTGKLTWTSDRAVLEFYFREARKHCRATEAVVSEFKAGAAAVEALCRSVADALLVDVERKRLYELPEFESVQAEHHARAKAALVEAHAGIEAALKEMYSAFESDGEEVQREWARFTQRVDLRLEDALRSTVKRSLQALSRLLNGDSKTEVLPLFRVTMVLERNARVELRPTIQQLFDTVHKASVSRDLITVLHNVPRVGRPPTERQRREAEERGEPWRPPRSFYDVVSADEDATVRAIVTITTGITGVSEPVQASLEHFEKRYRKLWDQDKDAYIRRYEKAQKPLSSYEADINEFLNKQDEVAHEETTANVKFLFIDCGPLKQALGSHCDLWRSKLTGLLNKQAAAELRALHDTFRSGLAALAAAPADLVALAEAVALHGKLSEDRGRIEARFEPLRDKYRVLEKFEVQIPEAQVALLDSLDGEWGRFQIGLEDAGGRLEKAKDAFREQVKGLLEAFLRDVASQAEEFERLQPLAPEGPQAAGAAAGYSTRQALAFVARWKGNVSAGRARAAEIKSGLDIFGLPAPAYQELTATERQLDALGRMWGLVEEWEGTYAGWKETKFRDVKVDDLEEVASRMTKALMKLGKECKAWPVWGWLKEALEAFKRTLPLITDLRSPGMRPRHWQQLREHIGRDFEPASSSFTLDSVVTLRLDTAAEFISELAVNAAKEAAIEAGLAGIAATWGALTLDMAEYKGTWKLRSAEEVFAALEDNSVALSSMKASKYYLVFEKDVTRWESTLAAVSEAVEAILQVQRSWMYLENIFGASEDIRKQLPAETALFEGVNASFVRAMRELRAAGNVVAATTRKGLLAAFQGMDASLERIQKSLDAYLESKRMVFPRFYFLSSDDLLEILGQARDPQNVQPHLKKCFEGIKRLEMLPPGQEGRKCWESVGITSPDGEQLALVAPVVTEGRPEEWLGRVEAAMFAATKRALVRGLEDSKGTKKEKWVRAHPGQVVLTAGQILWTAECERALADAEQGPRRALKALRRRWVAYLAELTGMTRGRLEAVDRAKVVALITVEVHARDVIDKLVKANASSPSDFEWASQLRFYWDRDANDAVVKQVLSVFNYGYEYQGNNGRLVITPLTDRCYMTLGAAMFTRRGGNPLGPAGTGKTETVKDFGKALARYVIVFNCSLLLL</sequence>